<dbReference type="InterPro" id="IPR021833">
    <property type="entry name" value="DUF3425"/>
</dbReference>
<dbReference type="PANTHER" id="PTHR38116:SF1">
    <property type="entry name" value="BZIP DOMAIN-CONTAINING PROTEIN"/>
    <property type="match status" value="1"/>
</dbReference>
<dbReference type="Pfam" id="PF11905">
    <property type="entry name" value="DUF3425"/>
    <property type="match status" value="1"/>
</dbReference>
<feature type="non-terminal residue" evidence="1">
    <location>
        <position position="1"/>
    </location>
</feature>
<dbReference type="EMBL" id="KI911142">
    <property type="protein sequence ID" value="ETS03669.1"/>
    <property type="molecule type" value="Genomic_DNA"/>
</dbReference>
<dbReference type="AlphaFoldDB" id="A0A024SEA2"/>
<protein>
    <submittedName>
        <fullName evidence="1">Uncharacterized protein</fullName>
    </submittedName>
</protein>
<dbReference type="PANTHER" id="PTHR38116">
    <property type="entry name" value="CHROMOSOME 7, WHOLE GENOME SHOTGUN SEQUENCE"/>
    <property type="match status" value="1"/>
</dbReference>
<evidence type="ECO:0000313" key="1">
    <source>
        <dbReference type="EMBL" id="ETS03669.1"/>
    </source>
</evidence>
<gene>
    <name evidence="1" type="ORF">M419DRAFT_64435</name>
</gene>
<dbReference type="KEGG" id="trr:M419DRAFT_64435"/>
<evidence type="ECO:0000313" key="2">
    <source>
        <dbReference type="Proteomes" id="UP000024376"/>
    </source>
</evidence>
<proteinExistence type="predicted"/>
<accession>A0A024SEA2</accession>
<organism evidence="1 2">
    <name type="scientific">Hypocrea jecorina (strain ATCC 56765 / BCRC 32924 / NRRL 11460 / Rut C-30)</name>
    <name type="common">Trichoderma reesei</name>
    <dbReference type="NCBI Taxonomy" id="1344414"/>
    <lineage>
        <taxon>Eukaryota</taxon>
        <taxon>Fungi</taxon>
        <taxon>Dikarya</taxon>
        <taxon>Ascomycota</taxon>
        <taxon>Pezizomycotina</taxon>
        <taxon>Sordariomycetes</taxon>
        <taxon>Hypocreomycetidae</taxon>
        <taxon>Hypocreales</taxon>
        <taxon>Hypocreaceae</taxon>
        <taxon>Trichoderma</taxon>
    </lineage>
</organism>
<reference evidence="2" key="1">
    <citation type="journal article" date="2013" name="Ind. Biotechnol.">
        <title>Comparative genomics analysis of Trichoderma reesei strains.</title>
        <authorList>
            <person name="Koike H."/>
            <person name="Aerts A."/>
            <person name="LaButti K."/>
            <person name="Grigoriev I.V."/>
            <person name="Baker S.E."/>
        </authorList>
    </citation>
    <scope>NUCLEOTIDE SEQUENCE [LARGE SCALE GENOMIC DNA]</scope>
    <source>
        <strain evidence="2">ATCC 56765 / BCRC 32924 / NRRL 11460 / Rut C-30</strain>
    </source>
</reference>
<name>A0A024SEA2_HYPJR</name>
<dbReference type="HOGENOM" id="CLU_033726_2_2_1"/>
<dbReference type="OrthoDB" id="4900439at2759"/>
<feature type="non-terminal residue" evidence="1">
    <location>
        <position position="158"/>
    </location>
</feature>
<sequence length="158" mass="18216">LLTLVHNNIIRGLVANATLLSYPWNTVCQDDSLSSFSTDKAPSQSSLPFNLQPTELQQKESHHPWLDLIPFPRFRDNVLHKLACSKEWDETELCEDLTGVGKFQLSCSRPGLMIWGENSWDAHNWEVTDEFAHKWHDVLDGCWDLIASSNVWRKRRGE</sequence>
<dbReference type="Proteomes" id="UP000024376">
    <property type="component" value="Unassembled WGS sequence"/>
</dbReference>